<reference evidence="10 11" key="1">
    <citation type="submission" date="2016-11" db="EMBL/GenBank/DDBJ databases">
        <authorList>
            <person name="Jaros S."/>
            <person name="Januszkiewicz K."/>
            <person name="Wedrychowicz H."/>
        </authorList>
    </citation>
    <scope>NUCLEOTIDE SEQUENCE [LARGE SCALE GENOMIC DNA]</scope>
    <source>
        <strain evidence="10 11">DSM 15692</strain>
    </source>
</reference>
<evidence type="ECO:0000256" key="2">
    <source>
        <dbReference type="ARBA" id="ARBA00008061"/>
    </source>
</evidence>
<dbReference type="Gene3D" id="2.60.40.1180">
    <property type="entry name" value="Golgi alpha-mannosidase II"/>
    <property type="match status" value="1"/>
</dbReference>
<dbReference type="InterPro" id="IPR013780">
    <property type="entry name" value="Glyco_hydro_b"/>
</dbReference>
<dbReference type="InterPro" id="IPR017853">
    <property type="entry name" value="GH"/>
</dbReference>
<evidence type="ECO:0000256" key="3">
    <source>
        <dbReference type="ARBA" id="ARBA00022723"/>
    </source>
</evidence>
<evidence type="ECO:0000313" key="11">
    <source>
        <dbReference type="Proteomes" id="UP000184128"/>
    </source>
</evidence>
<dbReference type="NCBIfam" id="NF006969">
    <property type="entry name" value="PRK09441.1-2"/>
    <property type="match status" value="1"/>
</dbReference>
<evidence type="ECO:0000256" key="6">
    <source>
        <dbReference type="ARBA" id="ARBA00023295"/>
    </source>
</evidence>
<feature type="binding site" evidence="8">
    <location>
        <position position="201"/>
    </location>
    <ligand>
        <name>Ca(2+)</name>
        <dbReference type="ChEBI" id="CHEBI:29108"/>
        <label>1</label>
    </ligand>
</feature>
<dbReference type="SUPFAM" id="SSF51445">
    <property type="entry name" value="(Trans)glycosidases"/>
    <property type="match status" value="1"/>
</dbReference>
<keyword evidence="3 8" id="KW-0479">Metal-binding</keyword>
<keyword evidence="4" id="KW-0378">Hydrolase</keyword>
<feature type="active site" description="Proton donor" evidence="7">
    <location>
        <position position="262"/>
    </location>
</feature>
<dbReference type="Pfam" id="PF00128">
    <property type="entry name" value="Alpha-amylase"/>
    <property type="match status" value="1"/>
</dbReference>
<dbReference type="Gene3D" id="2.40.30.140">
    <property type="match status" value="1"/>
</dbReference>
<dbReference type="SUPFAM" id="SSF51011">
    <property type="entry name" value="Glycosyl hydrolase domain"/>
    <property type="match status" value="1"/>
</dbReference>
<dbReference type="RefSeq" id="WP_073298353.1">
    <property type="nucleotide sequence ID" value="NZ_FQUF01000026.1"/>
</dbReference>
<evidence type="ECO:0000313" key="10">
    <source>
        <dbReference type="EMBL" id="SHF01331.1"/>
    </source>
</evidence>
<evidence type="ECO:0000256" key="5">
    <source>
        <dbReference type="ARBA" id="ARBA00023277"/>
    </source>
</evidence>
<keyword evidence="6" id="KW-0326">Glycosidase</keyword>
<protein>
    <submittedName>
        <fullName evidence="10">Alpha-amylase</fullName>
    </submittedName>
</protein>
<organism evidence="10 11">
    <name type="scientific">Atopostipes suicloacalis DSM 15692</name>
    <dbReference type="NCBI Taxonomy" id="1121025"/>
    <lineage>
        <taxon>Bacteria</taxon>
        <taxon>Bacillati</taxon>
        <taxon>Bacillota</taxon>
        <taxon>Bacilli</taxon>
        <taxon>Lactobacillales</taxon>
        <taxon>Carnobacteriaceae</taxon>
        <taxon>Atopostipes</taxon>
    </lineage>
</organism>
<feature type="binding site" evidence="8">
    <location>
        <position position="406"/>
    </location>
    <ligand>
        <name>Ca(2+)</name>
        <dbReference type="ChEBI" id="CHEBI:29108"/>
        <label>3</label>
    </ligand>
</feature>
<feature type="binding site" evidence="8">
    <location>
        <position position="203"/>
    </location>
    <ligand>
        <name>Ca(2+)</name>
        <dbReference type="ChEBI" id="CHEBI:29108"/>
        <label>2</label>
    </ligand>
</feature>
<comment type="similarity">
    <text evidence="2">Belongs to the glycosyl hydrolase 13 family.</text>
</comment>
<evidence type="ECO:0000256" key="1">
    <source>
        <dbReference type="ARBA" id="ARBA00001913"/>
    </source>
</evidence>
<feature type="binding site" evidence="8">
    <location>
        <position position="103"/>
    </location>
    <ligand>
        <name>Ca(2+)</name>
        <dbReference type="ChEBI" id="CHEBI:29108"/>
        <label>1</label>
    </ligand>
</feature>
<accession>A0A1M4Y6E2</accession>
<gene>
    <name evidence="10" type="ORF">SAMN02745249_01622</name>
</gene>
<dbReference type="STRING" id="1121025.SAMN02745249_01622"/>
<keyword evidence="8" id="KW-0106">Calcium</keyword>
<dbReference type="PIRSF" id="PIRSF001021">
    <property type="entry name" value="Alph-amls_thrmst"/>
    <property type="match status" value="1"/>
</dbReference>
<evidence type="ECO:0000256" key="8">
    <source>
        <dbReference type="PIRSR" id="PIRSR001021-2"/>
    </source>
</evidence>
<dbReference type="OrthoDB" id="9805159at2"/>
<dbReference type="GO" id="GO:0005509">
    <property type="term" value="F:calcium ion binding"/>
    <property type="evidence" value="ECO:0007669"/>
    <property type="project" value="InterPro"/>
</dbReference>
<dbReference type="GO" id="GO:0005975">
    <property type="term" value="P:carbohydrate metabolic process"/>
    <property type="evidence" value="ECO:0007669"/>
    <property type="project" value="InterPro"/>
</dbReference>
<dbReference type="Gene3D" id="3.20.20.80">
    <property type="entry name" value="Glycosidases"/>
    <property type="match status" value="1"/>
</dbReference>
<feature type="binding site" evidence="8">
    <location>
        <position position="195"/>
    </location>
    <ligand>
        <name>Ca(2+)</name>
        <dbReference type="ChEBI" id="CHEBI:29108"/>
        <label>1</label>
    </ligand>
</feature>
<evidence type="ECO:0000256" key="4">
    <source>
        <dbReference type="ARBA" id="ARBA00022801"/>
    </source>
</evidence>
<evidence type="ECO:0000256" key="7">
    <source>
        <dbReference type="PIRSR" id="PIRSR001021-1"/>
    </source>
</evidence>
<dbReference type="SMART" id="SM00642">
    <property type="entry name" value="Aamy"/>
    <property type="match status" value="1"/>
</dbReference>
<dbReference type="EMBL" id="FQUF01000026">
    <property type="protein sequence ID" value="SHF01331.1"/>
    <property type="molecule type" value="Genomic_DNA"/>
</dbReference>
<proteinExistence type="inferred from homology"/>
<dbReference type="Proteomes" id="UP000184128">
    <property type="component" value="Unassembled WGS sequence"/>
</dbReference>
<keyword evidence="5" id="KW-0119">Carbohydrate metabolism</keyword>
<feature type="binding site" evidence="8">
    <location>
        <position position="236"/>
    </location>
    <ligand>
        <name>Ca(2+)</name>
        <dbReference type="ChEBI" id="CHEBI:29108"/>
        <label>1</label>
    </ligand>
</feature>
<dbReference type="AlphaFoldDB" id="A0A1M4Y6E2"/>
<feature type="active site" description="Nucleophile" evidence="7">
    <location>
        <position position="232"/>
    </location>
</feature>
<dbReference type="CDD" id="cd11318">
    <property type="entry name" value="AmyAc_bac_fung_AmyA"/>
    <property type="match status" value="1"/>
</dbReference>
<sequence>MGNNVMLQAFEWNLENNGKLYVQLKEEAKQLKEYGFDALWLPPMFKGTGQEDVGYGVYDLYDLGEFDQKGTVRTKYGTLDELRELIDELHKNKIKVYADVVLNHKAGADFSEEFQAIQVDEEDRTKEISDVHNIEGWTGFNFPGRNQKYSDFEWNFQHFSGVDYDQKSATDGIFKIVGENKQWADGVSEEKGNYDYLMFADIDHKHPDVQKELLNWGEWFVSFLEIDGMRFDALKHIDTSFIERFIKHIEEKVDRDFYFFGEYWVYEESKKSKYLYETKYHTDLFDVAFHYNMVEASEDSANYDIRTIFDGTLTKEHPMLSVTFVDNHDSQPGQSLESFVDAWFKKIAYGLILLRKDGYPCVFYGDYYGINVEHPIEGHKDMIDQLLQIRKQYAYGKQDTYMENEDLMGWVRHGDEKHPGSLAVVVSTGNKGVLPMFVGEDQAGKTYTELTNDNTDEIEINEKGFGEFEVGPGTLSCWAEKIE</sequence>
<dbReference type="GO" id="GO:0004553">
    <property type="term" value="F:hydrolase activity, hydrolyzing O-glycosyl compounds"/>
    <property type="evidence" value="ECO:0007669"/>
    <property type="project" value="InterPro"/>
</dbReference>
<keyword evidence="11" id="KW-1185">Reference proteome</keyword>
<dbReference type="InterPro" id="IPR006047">
    <property type="entry name" value="GH13_cat_dom"/>
</dbReference>
<feature type="domain" description="Glycosyl hydrolase family 13 catalytic" evidence="9">
    <location>
        <begin position="4"/>
        <end position="390"/>
    </location>
</feature>
<evidence type="ECO:0000259" key="9">
    <source>
        <dbReference type="SMART" id="SM00642"/>
    </source>
</evidence>
<comment type="cofactor">
    <cofactor evidence="1">
        <name>Ca(2+)</name>
        <dbReference type="ChEBI" id="CHEBI:29108"/>
    </cofactor>
</comment>
<name>A0A1M4Y6E2_9LACT</name>
<dbReference type="InterPro" id="IPR013776">
    <property type="entry name" value="A-amylase_thermo"/>
</dbReference>
<dbReference type="PANTHER" id="PTHR43447">
    <property type="entry name" value="ALPHA-AMYLASE"/>
    <property type="match status" value="1"/>
</dbReference>
<dbReference type="NCBIfam" id="NF006968">
    <property type="entry name" value="PRK09441.1-1"/>
    <property type="match status" value="1"/>
</dbReference>